<accession>A0ABR0FRG5</accession>
<feature type="domain" description="Phospholipase/carboxylesterase/thioesterase" evidence="4">
    <location>
        <begin position="86"/>
        <end position="237"/>
    </location>
</feature>
<dbReference type="InterPro" id="IPR001375">
    <property type="entry name" value="Peptidase_S9_cat"/>
</dbReference>
<feature type="domain" description="Peptidase S9 prolyl oligopeptidase catalytic" evidence="3">
    <location>
        <begin position="283"/>
        <end position="341"/>
    </location>
</feature>
<dbReference type="GeneID" id="87891442"/>
<evidence type="ECO:0000259" key="4">
    <source>
        <dbReference type="Pfam" id="PF02230"/>
    </source>
</evidence>
<feature type="compositionally biased region" description="Acidic residues" evidence="2">
    <location>
        <begin position="246"/>
        <end position="264"/>
    </location>
</feature>
<evidence type="ECO:0000313" key="5">
    <source>
        <dbReference type="EMBL" id="KAK4645719.1"/>
    </source>
</evidence>
<feature type="region of interest" description="Disordered" evidence="2">
    <location>
        <begin position="239"/>
        <end position="267"/>
    </location>
</feature>
<evidence type="ECO:0000256" key="2">
    <source>
        <dbReference type="SAM" id="MobiDB-lite"/>
    </source>
</evidence>
<dbReference type="SUPFAM" id="SSF53474">
    <property type="entry name" value="alpha/beta-Hydrolases"/>
    <property type="match status" value="1"/>
</dbReference>
<keyword evidence="6" id="KW-1185">Reference proteome</keyword>
<comment type="similarity">
    <text evidence="1">Belongs to the AB hydrolase superfamily. AB hydrolase 2 family.</text>
</comment>
<organism evidence="5 6">
    <name type="scientific">Podospora bellae-mahoneyi</name>
    <dbReference type="NCBI Taxonomy" id="2093777"/>
    <lineage>
        <taxon>Eukaryota</taxon>
        <taxon>Fungi</taxon>
        <taxon>Dikarya</taxon>
        <taxon>Ascomycota</taxon>
        <taxon>Pezizomycotina</taxon>
        <taxon>Sordariomycetes</taxon>
        <taxon>Sordariomycetidae</taxon>
        <taxon>Sordariales</taxon>
        <taxon>Podosporaceae</taxon>
        <taxon>Podospora</taxon>
    </lineage>
</organism>
<dbReference type="RefSeq" id="XP_062734695.1">
    <property type="nucleotide sequence ID" value="XM_062872308.1"/>
</dbReference>
<dbReference type="InterPro" id="IPR003140">
    <property type="entry name" value="PLipase/COase/thioEstase"/>
</dbReference>
<evidence type="ECO:0000313" key="6">
    <source>
        <dbReference type="Proteomes" id="UP001322138"/>
    </source>
</evidence>
<evidence type="ECO:0000259" key="3">
    <source>
        <dbReference type="Pfam" id="PF00326"/>
    </source>
</evidence>
<dbReference type="Pfam" id="PF00326">
    <property type="entry name" value="Peptidase_S9"/>
    <property type="match status" value="1"/>
</dbReference>
<sequence length="521" mass="57142">MPLHGYSFKRCCLHSKSSCLHFIFAIIPPLPTKQITHQPTDQTTTNKTYRLSPPIPHSSPSLTQFMSHTMSPPFPDPLILPPLNPPHSFTLVLLHGRGNSPSSLLPFCSPLQQSFPSLKIILPTAPKSRATIYARSLITQWFDGWHLDSPASVLNPGQDEWRSIDGLQQTTSYLHDLLRQEIALVGGDSRRMFLGGLSQGCAASLMALLLWEGEPLGRCVGMCGWLPFVRTVQRATKDFASRKGDTEEDEFDPFGGNGEDDEDKPQDVEAAAVQALRESLELEGNSPITRPNSFDTPVFLAHGTEDDKVLIAHGKEAASTLSELSVNTSWNEYPGLGHWFYPEMITDITAFLNINTAQLLPMAISQSIHPAQSQVKAGASVVNSQHIYSVAVPRRRPASAAVGRVPARHRLSASNKGEIPNVALLLPAVLPDKTVHAIRAGDRLEAAVGVVIADVVRDCWRVCQLASGKWRETKGGDRNEGLPVVADAAAARVKMLKILEKCIMVEYRKLCLLKKRNDASE</sequence>
<dbReference type="Proteomes" id="UP001322138">
    <property type="component" value="Unassembled WGS sequence"/>
</dbReference>
<reference evidence="5 6" key="1">
    <citation type="journal article" date="2023" name="bioRxiv">
        <title>High-quality genome assemblies of four members of thePodospora anserinaspecies complex.</title>
        <authorList>
            <person name="Ament-Velasquez S.L."/>
            <person name="Vogan A.A."/>
            <person name="Wallerman O."/>
            <person name="Hartmann F."/>
            <person name="Gautier V."/>
            <person name="Silar P."/>
            <person name="Giraud T."/>
            <person name="Johannesson H."/>
        </authorList>
    </citation>
    <scope>NUCLEOTIDE SEQUENCE [LARGE SCALE GENOMIC DNA]</scope>
    <source>
        <strain evidence="5 6">CBS 112042</strain>
    </source>
</reference>
<dbReference type="InterPro" id="IPR029058">
    <property type="entry name" value="AB_hydrolase_fold"/>
</dbReference>
<dbReference type="EMBL" id="JAFFGZ010000004">
    <property type="protein sequence ID" value="KAK4645719.1"/>
    <property type="molecule type" value="Genomic_DNA"/>
</dbReference>
<evidence type="ECO:0000256" key="1">
    <source>
        <dbReference type="ARBA" id="ARBA00006499"/>
    </source>
</evidence>
<dbReference type="Gene3D" id="3.40.50.1820">
    <property type="entry name" value="alpha/beta hydrolase"/>
    <property type="match status" value="1"/>
</dbReference>
<evidence type="ECO:0008006" key="7">
    <source>
        <dbReference type="Google" id="ProtNLM"/>
    </source>
</evidence>
<dbReference type="Pfam" id="PF02230">
    <property type="entry name" value="Abhydrolase_2"/>
    <property type="match status" value="1"/>
</dbReference>
<proteinExistence type="inferred from homology"/>
<dbReference type="PANTHER" id="PTHR10655:SF64">
    <property type="entry name" value="PHOSPHOLIPASE_CARBOXYLESTERASE_THIOESTERASE DOMAIN-CONTAINING PROTEIN"/>
    <property type="match status" value="1"/>
</dbReference>
<comment type="caution">
    <text evidence="5">The sequence shown here is derived from an EMBL/GenBank/DDBJ whole genome shotgun (WGS) entry which is preliminary data.</text>
</comment>
<gene>
    <name evidence="5" type="ORF">QC761_0035410</name>
</gene>
<name>A0ABR0FRG5_9PEZI</name>
<dbReference type="PANTHER" id="PTHR10655">
    <property type="entry name" value="LYSOPHOSPHOLIPASE-RELATED"/>
    <property type="match status" value="1"/>
</dbReference>
<protein>
    <recommendedName>
        <fullName evidence="7">Phospholipase/carboxylesterase/thioesterase domain-containing protein</fullName>
    </recommendedName>
</protein>
<dbReference type="InterPro" id="IPR050565">
    <property type="entry name" value="LYPA1-2/EST-like"/>
</dbReference>